<evidence type="ECO:0000313" key="3">
    <source>
        <dbReference type="Proteomes" id="UP001501475"/>
    </source>
</evidence>
<feature type="region of interest" description="Disordered" evidence="1">
    <location>
        <begin position="32"/>
        <end position="51"/>
    </location>
</feature>
<evidence type="ECO:0008006" key="4">
    <source>
        <dbReference type="Google" id="ProtNLM"/>
    </source>
</evidence>
<dbReference type="EMBL" id="BAAAPN010000057">
    <property type="protein sequence ID" value="GAA1766576.1"/>
    <property type="molecule type" value="Genomic_DNA"/>
</dbReference>
<feature type="compositionally biased region" description="Polar residues" evidence="1">
    <location>
        <begin position="40"/>
        <end position="51"/>
    </location>
</feature>
<accession>A0ABN2KUH7</accession>
<reference evidence="2 3" key="1">
    <citation type="journal article" date="2019" name="Int. J. Syst. Evol. Microbiol.">
        <title>The Global Catalogue of Microorganisms (GCM) 10K type strain sequencing project: providing services to taxonomists for standard genome sequencing and annotation.</title>
        <authorList>
            <consortium name="The Broad Institute Genomics Platform"/>
            <consortium name="The Broad Institute Genome Sequencing Center for Infectious Disease"/>
            <person name="Wu L."/>
            <person name="Ma J."/>
        </authorList>
    </citation>
    <scope>NUCLEOTIDE SEQUENCE [LARGE SCALE GENOMIC DNA]</scope>
    <source>
        <strain evidence="2 3">JCM 15591</strain>
    </source>
</reference>
<gene>
    <name evidence="2" type="ORF">GCM10009810_26740</name>
</gene>
<protein>
    <recommendedName>
        <fullName evidence="4">3-oxoacyl-ACP synthase</fullName>
    </recommendedName>
</protein>
<dbReference type="Proteomes" id="UP001501475">
    <property type="component" value="Unassembled WGS sequence"/>
</dbReference>
<evidence type="ECO:0000256" key="1">
    <source>
        <dbReference type="SAM" id="MobiDB-lite"/>
    </source>
</evidence>
<proteinExistence type="predicted"/>
<comment type="caution">
    <text evidence="2">The sequence shown here is derived from an EMBL/GenBank/DDBJ whole genome shotgun (WGS) entry which is preliminary data.</text>
</comment>
<evidence type="ECO:0000313" key="2">
    <source>
        <dbReference type="EMBL" id="GAA1766576.1"/>
    </source>
</evidence>
<organism evidence="2 3">
    <name type="scientific">Nostocoides vanveenii</name>
    <dbReference type="NCBI Taxonomy" id="330835"/>
    <lineage>
        <taxon>Bacteria</taxon>
        <taxon>Bacillati</taxon>
        <taxon>Actinomycetota</taxon>
        <taxon>Actinomycetes</taxon>
        <taxon>Micrococcales</taxon>
        <taxon>Intrasporangiaceae</taxon>
        <taxon>Nostocoides</taxon>
    </lineage>
</organism>
<sequence>MDAGAKARVREVLLARAREEVAAAQESVVAEQAAGKLDQDSSFSVDEQSQTDEAGGLAALFEETVARQQTALAELETLDFGPRERVSPGAIIGLDGDRYGVGVVAGALDCDGVTYEGMSIDSPLYAVLAGHRAGDTVAFRGRDHRIDFVA</sequence>
<name>A0ABN2KUH7_9MICO</name>
<keyword evidence="3" id="KW-1185">Reference proteome</keyword>